<dbReference type="EMBL" id="CM034395">
    <property type="protein sequence ID" value="KAJ0179009.1"/>
    <property type="molecule type" value="Genomic_DNA"/>
</dbReference>
<organism evidence="1 2">
    <name type="scientific">Dendrolimus kikuchii</name>
    <dbReference type="NCBI Taxonomy" id="765133"/>
    <lineage>
        <taxon>Eukaryota</taxon>
        <taxon>Metazoa</taxon>
        <taxon>Ecdysozoa</taxon>
        <taxon>Arthropoda</taxon>
        <taxon>Hexapoda</taxon>
        <taxon>Insecta</taxon>
        <taxon>Pterygota</taxon>
        <taxon>Neoptera</taxon>
        <taxon>Endopterygota</taxon>
        <taxon>Lepidoptera</taxon>
        <taxon>Glossata</taxon>
        <taxon>Ditrysia</taxon>
        <taxon>Bombycoidea</taxon>
        <taxon>Lasiocampidae</taxon>
        <taxon>Dendrolimus</taxon>
    </lineage>
</organism>
<reference evidence="1 2" key="1">
    <citation type="journal article" date="2021" name="Front. Genet.">
        <title>Chromosome-Level Genome Assembly Reveals Significant Gene Expansion in the Toll and IMD Signaling Pathways of Dendrolimus kikuchii.</title>
        <authorList>
            <person name="Zhou J."/>
            <person name="Wu P."/>
            <person name="Xiong Z."/>
            <person name="Liu N."/>
            <person name="Zhao N."/>
            <person name="Ji M."/>
            <person name="Qiu Y."/>
            <person name="Yang B."/>
        </authorList>
    </citation>
    <scope>NUCLEOTIDE SEQUENCE [LARGE SCALE GENOMIC DNA]</scope>
    <source>
        <strain evidence="1">Ann1</strain>
    </source>
</reference>
<sequence>MATLPKSQEDTAANIQKEKNNEAHKDKVEFEDLLSSAGELGTYQILMFFATFPFYTFGVFSYYGQLFMTEVSPNHWCWIPELENLTVVERMDLAIPKDNSSRLGYSRCTAYDVDWKSVLDSGQKPNYTWNTVPCEHGWEFNKSEIPYSTISSELGWVCEKDNYQATAQAIYFVGSVIGGLVVGWVSDRFGRLPAAIASNIFGCIGGVLSTFAQNFVQFAVCRLIVGMSYDNCMMMAYLIVLEYVSPKYKTIFANLTSGIFYTVAVTALPWLILVCGHWKVISLAMSLPLGLVLLAPFYMPESSRWLLSKGRVDEAVEKIITIGRINKKQIPPKMIEQFKLTANVNSNETHSFLEIFKRPSVRNVFIYTCLVYMSCVIVFDGLIRSIGNLNFDFFVAFSVVSVTEFPSLILVAFTLDIVGRRWLTFSMLIVSCLFCFISVFAYTGLQSLICAVVARFAVNASIAALTQWAVELLPTSVRGSGTSILHTCGYVASVLSPYIVYLNVYIDGLPLIILSSISAIAAFVSILIPETGNRDLPHTFSDVDNIYKDQKIWQLPRPRKEILRSE</sequence>
<evidence type="ECO:0000313" key="2">
    <source>
        <dbReference type="Proteomes" id="UP000824533"/>
    </source>
</evidence>
<protein>
    <submittedName>
        <fullName evidence="1">Uncharacterized protein</fullName>
    </submittedName>
</protein>
<gene>
    <name evidence="1" type="ORF">K1T71_005784</name>
</gene>
<accession>A0ACC1D506</accession>
<comment type="caution">
    <text evidence="1">The sequence shown here is derived from an EMBL/GenBank/DDBJ whole genome shotgun (WGS) entry which is preliminary data.</text>
</comment>
<evidence type="ECO:0000313" key="1">
    <source>
        <dbReference type="EMBL" id="KAJ0179009.1"/>
    </source>
</evidence>
<proteinExistence type="predicted"/>
<dbReference type="Proteomes" id="UP000824533">
    <property type="component" value="Linkage Group LG09"/>
</dbReference>
<keyword evidence="2" id="KW-1185">Reference proteome</keyword>
<name>A0ACC1D506_9NEOP</name>